<accession>A0A5M5ZPE2</accession>
<comment type="caution">
    <text evidence="2">The sequence shown here is derived from an EMBL/GenBank/DDBJ whole genome shotgun (WGS) entry which is preliminary data.</text>
</comment>
<sequence>MKDKELTHNDFMQRLDIRDVLLDAGYQRNRRFGLRLPSFVRMDSEGRRIRGDKFVITQQGKCCFQPPRQKEYNVVSFIKEHPQLFAEYREGMNPNRLVNLVCNRLLNNPIADREMRIIRPKRNLKPFDTANYDLHKFDLQDREAQKKFYPYFKNRGIDLCTQYAFHRHFCLATKYDADGTIHTCLAFPLTLPKSDSTVVGFEERDCVRIDGSGNYQDKAEKGNTHEGLWIASPARTPLAEAKHIYWFGSAYDAMAYYQLHQAQHPELQKAVFVSTCGEPTGKQMRGVLELTVPATQHICFDNNRKWWGFAMELQKEVCRTVHSAIEETPERKPYLDSIGDGHDLDEGELELLPKSVQESYARFDTEQDKFMSMRWNELCTPEDVKEQGNITGKCYRDYRERLREFLGIDKEHDVAFICEEAEYRHTSWNTQLLAVQRREESVGQRQGREENAEQEQQTRFRR</sequence>
<feature type="region of interest" description="Disordered" evidence="1">
    <location>
        <begin position="439"/>
        <end position="462"/>
    </location>
</feature>
<evidence type="ECO:0000313" key="3">
    <source>
        <dbReference type="Proteomes" id="UP000347681"/>
    </source>
</evidence>
<reference evidence="2 3" key="1">
    <citation type="journal article" date="2019" name="Nat. Med.">
        <title>A library of human gut bacterial isolates paired with longitudinal multiomics data enables mechanistic microbiome research.</title>
        <authorList>
            <person name="Poyet M."/>
            <person name="Groussin M."/>
            <person name="Gibbons S.M."/>
            <person name="Avila-Pacheco J."/>
            <person name="Jiang X."/>
            <person name="Kearney S.M."/>
            <person name="Perrotta A.R."/>
            <person name="Berdy B."/>
            <person name="Zhao S."/>
            <person name="Lieberman T.D."/>
            <person name="Swanson P.K."/>
            <person name="Smith M."/>
            <person name="Roesemann S."/>
            <person name="Alexander J.E."/>
            <person name="Rich S.A."/>
            <person name="Livny J."/>
            <person name="Vlamakis H."/>
            <person name="Clish C."/>
            <person name="Bullock K."/>
            <person name="Deik A."/>
            <person name="Scott J."/>
            <person name="Pierce K.A."/>
            <person name="Xavier R.J."/>
            <person name="Alm E.J."/>
        </authorList>
    </citation>
    <scope>NUCLEOTIDE SEQUENCE [LARGE SCALE GENOMIC DNA]</scope>
    <source>
        <strain evidence="2 3">BIOML-A5</strain>
    </source>
</reference>
<protein>
    <recommendedName>
        <fullName evidence="4">Toprim domain-containing protein</fullName>
    </recommendedName>
</protein>
<evidence type="ECO:0000313" key="2">
    <source>
        <dbReference type="EMBL" id="KAA5379557.1"/>
    </source>
</evidence>
<evidence type="ECO:0000256" key="1">
    <source>
        <dbReference type="SAM" id="MobiDB-lite"/>
    </source>
</evidence>
<dbReference type="EMBL" id="VVZB01000019">
    <property type="protein sequence ID" value="KAA5379557.1"/>
    <property type="molecule type" value="Genomic_DNA"/>
</dbReference>
<dbReference type="AlphaFoldDB" id="A0A5M5ZPE2"/>
<gene>
    <name evidence="2" type="ORF">F2Y61_20415</name>
</gene>
<dbReference type="RefSeq" id="WP_149941211.1">
    <property type="nucleotide sequence ID" value="NZ_VVZB01000019.1"/>
</dbReference>
<evidence type="ECO:0008006" key="4">
    <source>
        <dbReference type="Google" id="ProtNLM"/>
    </source>
</evidence>
<proteinExistence type="predicted"/>
<organism evidence="2 3">
    <name type="scientific">Phocaeicola dorei</name>
    <dbReference type="NCBI Taxonomy" id="357276"/>
    <lineage>
        <taxon>Bacteria</taxon>
        <taxon>Pseudomonadati</taxon>
        <taxon>Bacteroidota</taxon>
        <taxon>Bacteroidia</taxon>
        <taxon>Bacteroidales</taxon>
        <taxon>Bacteroidaceae</taxon>
        <taxon>Phocaeicola</taxon>
    </lineage>
</organism>
<name>A0A5M5ZPE2_9BACT</name>
<dbReference type="Proteomes" id="UP000347681">
    <property type="component" value="Unassembled WGS sequence"/>
</dbReference>
<feature type="compositionally biased region" description="Basic and acidic residues" evidence="1">
    <location>
        <begin position="439"/>
        <end position="451"/>
    </location>
</feature>